<keyword evidence="10" id="KW-0325">Glycoprotein</keyword>
<dbReference type="Gene3D" id="2.60.40.1180">
    <property type="entry name" value="Golgi alpha-mannosidase II"/>
    <property type="match status" value="1"/>
</dbReference>
<evidence type="ECO:0000256" key="3">
    <source>
        <dbReference type="ARBA" id="ARBA00009743"/>
    </source>
</evidence>
<organism evidence="17 18">
    <name type="scientific">Wallemia hederae</name>
    <dbReference type="NCBI Taxonomy" id="1540922"/>
    <lineage>
        <taxon>Eukaryota</taxon>
        <taxon>Fungi</taxon>
        <taxon>Dikarya</taxon>
        <taxon>Basidiomycota</taxon>
        <taxon>Wallemiomycotina</taxon>
        <taxon>Wallemiomycetes</taxon>
        <taxon>Wallemiales</taxon>
        <taxon>Wallemiaceae</taxon>
        <taxon>Wallemia</taxon>
    </lineage>
</organism>
<dbReference type="FunFam" id="3.20.20.70:FF:000202">
    <property type="entry name" value="Alpha-galactosidase"/>
    <property type="match status" value="1"/>
</dbReference>
<evidence type="ECO:0000313" key="17">
    <source>
        <dbReference type="EMBL" id="TIA87304.1"/>
    </source>
</evidence>
<dbReference type="Pfam" id="PF16499">
    <property type="entry name" value="Melibiase_2"/>
    <property type="match status" value="2"/>
</dbReference>
<keyword evidence="6" id="KW-0479">Metal-binding</keyword>
<evidence type="ECO:0000256" key="14">
    <source>
        <dbReference type="SAM" id="MobiDB-lite"/>
    </source>
</evidence>
<dbReference type="Gene3D" id="4.10.240.10">
    <property type="entry name" value="Zn(2)-C6 fungal-type DNA-binding domain"/>
    <property type="match status" value="1"/>
</dbReference>
<dbReference type="InterPro" id="IPR041233">
    <property type="entry name" value="Melibiase_C"/>
</dbReference>
<evidence type="ECO:0000256" key="2">
    <source>
        <dbReference type="ARBA" id="ARBA00004613"/>
    </source>
</evidence>
<dbReference type="CDD" id="cd12148">
    <property type="entry name" value="fungal_TF_MHR"/>
    <property type="match status" value="1"/>
</dbReference>
<dbReference type="PANTHER" id="PTHR11452:SF75">
    <property type="entry name" value="ALPHA-GALACTOSIDASE MEL1"/>
    <property type="match status" value="1"/>
</dbReference>
<feature type="compositionally biased region" description="Acidic residues" evidence="14">
    <location>
        <begin position="590"/>
        <end position="609"/>
    </location>
</feature>
<evidence type="ECO:0000256" key="1">
    <source>
        <dbReference type="ARBA" id="ARBA00001255"/>
    </source>
</evidence>
<dbReference type="InterPro" id="IPR007219">
    <property type="entry name" value="XnlR_reg_dom"/>
</dbReference>
<evidence type="ECO:0000256" key="13">
    <source>
        <dbReference type="RuleBase" id="RU361168"/>
    </source>
</evidence>
<dbReference type="PANTHER" id="PTHR11452">
    <property type="entry name" value="ALPHA-GALACTOSIDASE/ALPHA-N-ACETYLGALACTOSAMINIDASE"/>
    <property type="match status" value="1"/>
</dbReference>
<dbReference type="PROSITE" id="PS00463">
    <property type="entry name" value="ZN2_CY6_FUNGAL_1"/>
    <property type="match status" value="1"/>
</dbReference>
<evidence type="ECO:0000256" key="5">
    <source>
        <dbReference type="ARBA" id="ARBA00022525"/>
    </source>
</evidence>
<evidence type="ECO:0000256" key="8">
    <source>
        <dbReference type="ARBA" id="ARBA00022801"/>
    </source>
</evidence>
<dbReference type="CDD" id="cd00067">
    <property type="entry name" value="GAL4"/>
    <property type="match status" value="1"/>
</dbReference>
<keyword evidence="5" id="KW-0964">Secreted</keyword>
<dbReference type="InterPro" id="IPR001138">
    <property type="entry name" value="Zn2Cys6_DnaBD"/>
</dbReference>
<keyword evidence="9 13" id="KW-1015">Disulfide bond</keyword>
<comment type="similarity">
    <text evidence="3 13">Belongs to the glycosyl hydrolase 27 family.</text>
</comment>
<evidence type="ECO:0000313" key="18">
    <source>
        <dbReference type="Proteomes" id="UP000310189"/>
    </source>
</evidence>
<dbReference type="InterPro" id="IPR000111">
    <property type="entry name" value="Glyco_hydro_27/36_CS"/>
</dbReference>
<dbReference type="Pfam" id="PF17801">
    <property type="entry name" value="Melibiase_C"/>
    <property type="match status" value="1"/>
</dbReference>
<dbReference type="SUPFAM" id="SSF51011">
    <property type="entry name" value="Glycosyl hydrolase domain"/>
    <property type="match status" value="1"/>
</dbReference>
<keyword evidence="8 13" id="KW-0378">Hydrolase</keyword>
<feature type="domain" description="Zn(2)-C6 fungal-type" evidence="16">
    <location>
        <begin position="460"/>
        <end position="493"/>
    </location>
</feature>
<dbReference type="GO" id="GO:0004557">
    <property type="term" value="F:alpha-galactosidase activity"/>
    <property type="evidence" value="ECO:0007669"/>
    <property type="project" value="UniProtKB-EC"/>
</dbReference>
<dbReference type="GO" id="GO:0005995">
    <property type="term" value="P:melibiose catabolic process"/>
    <property type="evidence" value="ECO:0007669"/>
    <property type="project" value="UniProtKB-ARBA"/>
</dbReference>
<dbReference type="PRINTS" id="PR00740">
    <property type="entry name" value="GLHYDRLASE27"/>
</dbReference>
<dbReference type="OrthoDB" id="5795902at2759"/>
<dbReference type="Pfam" id="PF04082">
    <property type="entry name" value="Fungal_trans"/>
    <property type="match status" value="1"/>
</dbReference>
<dbReference type="GO" id="GO:0008270">
    <property type="term" value="F:zinc ion binding"/>
    <property type="evidence" value="ECO:0007669"/>
    <property type="project" value="InterPro"/>
</dbReference>
<dbReference type="PROSITE" id="PS00512">
    <property type="entry name" value="ALPHA_GALACTOSIDASE"/>
    <property type="match status" value="1"/>
</dbReference>
<dbReference type="SMART" id="SM00066">
    <property type="entry name" value="GAL4"/>
    <property type="match status" value="1"/>
</dbReference>
<dbReference type="GO" id="GO:0005576">
    <property type="term" value="C:extracellular region"/>
    <property type="evidence" value="ECO:0007669"/>
    <property type="project" value="UniProtKB-SubCell"/>
</dbReference>
<dbReference type="PRINTS" id="PR00748">
    <property type="entry name" value="MELIBIASE"/>
</dbReference>
<feature type="signal peptide" evidence="15">
    <location>
        <begin position="1"/>
        <end position="20"/>
    </location>
</feature>
<dbReference type="InterPro" id="IPR013785">
    <property type="entry name" value="Aldolase_TIM"/>
</dbReference>
<feature type="chain" id="PRO_5020501515" description="Alpha-galactosidase" evidence="15">
    <location>
        <begin position="21"/>
        <end position="1165"/>
    </location>
</feature>
<dbReference type="AlphaFoldDB" id="A0A4T0FIW9"/>
<comment type="caution">
    <text evidence="17">The sequence shown here is derived from an EMBL/GenBank/DDBJ whole genome shotgun (WGS) entry which is preliminary data.</text>
</comment>
<dbReference type="EC" id="3.2.1.22" evidence="4 13"/>
<accession>A0A4T0FIW9</accession>
<evidence type="ECO:0000256" key="9">
    <source>
        <dbReference type="ARBA" id="ARBA00023157"/>
    </source>
</evidence>
<comment type="catalytic activity">
    <reaction evidence="1 13">
        <text>Hydrolysis of terminal, non-reducing alpha-D-galactose residues in alpha-D-galactosides, including galactose oligosaccharides, galactomannans and galactolipids.</text>
        <dbReference type="EC" id="3.2.1.22"/>
    </reaction>
</comment>
<evidence type="ECO:0000256" key="12">
    <source>
        <dbReference type="ARBA" id="ARBA00023295"/>
    </source>
</evidence>
<proteinExistence type="inferred from homology"/>
<evidence type="ECO:0000256" key="4">
    <source>
        <dbReference type="ARBA" id="ARBA00012755"/>
    </source>
</evidence>
<reference evidence="17 18" key="1">
    <citation type="submission" date="2019-03" db="EMBL/GenBank/DDBJ databases">
        <title>Sequencing 23 genomes of Wallemia ichthyophaga.</title>
        <authorList>
            <person name="Gostincar C."/>
        </authorList>
    </citation>
    <scope>NUCLEOTIDE SEQUENCE [LARGE SCALE GENOMIC DNA]</scope>
    <source>
        <strain evidence="17 18">EXF-5753</strain>
    </source>
</reference>
<evidence type="ECO:0000256" key="11">
    <source>
        <dbReference type="ARBA" id="ARBA00023242"/>
    </source>
</evidence>
<dbReference type="InterPro" id="IPR036864">
    <property type="entry name" value="Zn2-C6_fun-type_DNA-bd_sf"/>
</dbReference>
<dbReference type="InterPro" id="IPR006215">
    <property type="entry name" value="Glyco_hydro_melibiase"/>
</dbReference>
<dbReference type="Pfam" id="PF00172">
    <property type="entry name" value="Zn_clus"/>
    <property type="match status" value="1"/>
</dbReference>
<evidence type="ECO:0000256" key="10">
    <source>
        <dbReference type="ARBA" id="ARBA00023180"/>
    </source>
</evidence>
<dbReference type="PROSITE" id="PS50048">
    <property type="entry name" value="ZN2_CY6_FUNGAL_2"/>
    <property type="match status" value="1"/>
</dbReference>
<dbReference type="EMBL" id="SPNW01000059">
    <property type="protein sequence ID" value="TIA87304.1"/>
    <property type="molecule type" value="Genomic_DNA"/>
</dbReference>
<dbReference type="GO" id="GO:0000981">
    <property type="term" value="F:DNA-binding transcription factor activity, RNA polymerase II-specific"/>
    <property type="evidence" value="ECO:0007669"/>
    <property type="project" value="InterPro"/>
</dbReference>
<feature type="compositionally biased region" description="Polar residues" evidence="14">
    <location>
        <begin position="556"/>
        <end position="586"/>
    </location>
</feature>
<evidence type="ECO:0000256" key="15">
    <source>
        <dbReference type="SAM" id="SignalP"/>
    </source>
</evidence>
<dbReference type="GO" id="GO:0006351">
    <property type="term" value="P:DNA-templated transcription"/>
    <property type="evidence" value="ECO:0007669"/>
    <property type="project" value="InterPro"/>
</dbReference>
<protein>
    <recommendedName>
        <fullName evidence="4 13">Alpha-galactosidase</fullName>
        <ecNumber evidence="4 13">3.2.1.22</ecNumber>
    </recommendedName>
    <alternativeName>
        <fullName evidence="13">Melibiase</fullName>
    </alternativeName>
</protein>
<keyword evidence="11" id="KW-0539">Nucleus</keyword>
<sequence length="1165" mass="130615">MYLRTLTTTALAGLLGSVMALNNGVAVTPQMGWNSWNSFACDIDQELILQSAQKLVDLGLRDLGYNYVGIDDCWQADARDPSTNKLNYNTEKFPDGINGVADQIHNQNMKVGIYSSAGTLTCGRMPASLGYETEDAQSYADWGIDLLKYDNCFNQGQAGNQKLSYDRYNAMSQALNATGRPIVYAMCNWGEDQPWNFATTIANSWRTTGDITDKFTGEDDRCPCKGNEGLDCKMAGYHCSITNILEKSAPLGQKSFSGAWNDLDSLEVGVGELTPAQSRSHFTMWAFVKSPLMIGANLETIDDESLEILKNKAVIDVNQDEGGSAAHRVWKREVGDGDLQLWLAELSNDEYAIAVLNTSSQQQSTPVSFSEVFRGIDFKNGERDATWNLIDLWQKDGDAWGLGVGNATGSIDDVQVEPFGVTAYRLTKTVICPLTRLTIVYFKMSNAGNEDEEQERPTRACDGCRKKKIKCNGPTKFPEMCSNCKLFGSECTYNDPAPKRGFTVGYVRELERKVSLYEALVERLAPGRNLHEDVERVANSSPLFPPKRRRTDNDAGLSSSLAETHMNTPSTSALSRNVSSTSQGSKESLADQDDVESDNSDDDDSDDLNQVDRMRYFGSVKGILKTLKSYAAGPSTPPLSTQQRPEYWSTHKKLEEDSYIDPYVDQDFGDERLYMLLVEIYFEKVNSTLPLLNKKRFIADIKQRKLERKFASILILVCALGALYCDDPRVLHQPEPFRFLAGSSFLATYKKKAPDYSLSAATLEDIQALILLQMFVQRSAHLKSSWNLNGAALVIAEDIGLHMRQSDLADNASEREARNRAFYCIYLFDRSLSAAYGRRILCKDENVNLDLPQLLPEEHGCEEEYSVLYFNHMVKLYNIQGQITQAIHSLKNANDDVTKAVASMSSKLNRWLEDVPEKLRYNDDCADELVFQLMGNLRIAYYNIQIFMYKNFVPHPHTKKLSRFKMQSLMICANAARSLLSIFNTLELKRAIIQNYIDVMLNLSPFNAVVILILSACESRRCGQDDQNTDLGYIEIGVNVLRRREFRDIVAGKSLDVVLHLIEACNLPVNVSSKRRRSNDMHFAWLKPMTDMRNASAPAHGHGHGGANREGRDDQLLLTNMFNFMQSAPIDTTFAGTTAYGVDTPNDTADLEWSEFLSTVFQNEH</sequence>
<gene>
    <name evidence="17" type="ORF">E3P99_03267</name>
</gene>
<dbReference type="InterPro" id="IPR002241">
    <property type="entry name" value="Glyco_hydro_27"/>
</dbReference>
<dbReference type="InterPro" id="IPR017853">
    <property type="entry name" value="GH"/>
</dbReference>
<dbReference type="GO" id="GO:0003677">
    <property type="term" value="F:DNA binding"/>
    <property type="evidence" value="ECO:0007669"/>
    <property type="project" value="InterPro"/>
</dbReference>
<evidence type="ECO:0000256" key="7">
    <source>
        <dbReference type="ARBA" id="ARBA00022729"/>
    </source>
</evidence>
<comment type="subcellular location">
    <subcellularLocation>
        <location evidence="2">Secreted</location>
    </subcellularLocation>
</comment>
<keyword evidence="12 13" id="KW-0326">Glycosidase</keyword>
<feature type="region of interest" description="Disordered" evidence="14">
    <location>
        <begin position="536"/>
        <end position="610"/>
    </location>
</feature>
<keyword evidence="7 15" id="KW-0732">Signal</keyword>
<dbReference type="SUPFAM" id="SSF51445">
    <property type="entry name" value="(Trans)glycosidases"/>
    <property type="match status" value="1"/>
</dbReference>
<dbReference type="Proteomes" id="UP000310189">
    <property type="component" value="Unassembled WGS sequence"/>
</dbReference>
<name>A0A4T0FIW9_9BASI</name>
<evidence type="ECO:0000259" key="16">
    <source>
        <dbReference type="PROSITE" id="PS50048"/>
    </source>
</evidence>
<keyword evidence="18" id="KW-1185">Reference proteome</keyword>
<dbReference type="InterPro" id="IPR013780">
    <property type="entry name" value="Glyco_hydro_b"/>
</dbReference>
<dbReference type="SMART" id="SM00906">
    <property type="entry name" value="Fungal_trans"/>
    <property type="match status" value="1"/>
</dbReference>
<dbReference type="Gene3D" id="3.20.20.70">
    <property type="entry name" value="Aldolase class I"/>
    <property type="match status" value="1"/>
</dbReference>
<dbReference type="CDD" id="cd14792">
    <property type="entry name" value="GH27"/>
    <property type="match status" value="1"/>
</dbReference>
<evidence type="ECO:0000256" key="6">
    <source>
        <dbReference type="ARBA" id="ARBA00022723"/>
    </source>
</evidence>
<dbReference type="SUPFAM" id="SSF57701">
    <property type="entry name" value="Zn2/Cys6 DNA-binding domain"/>
    <property type="match status" value="1"/>
</dbReference>